<dbReference type="EMBL" id="BARU01033494">
    <property type="protein sequence ID" value="GAH68075.1"/>
    <property type="molecule type" value="Genomic_DNA"/>
</dbReference>
<organism evidence="1">
    <name type="scientific">marine sediment metagenome</name>
    <dbReference type="NCBI Taxonomy" id="412755"/>
    <lineage>
        <taxon>unclassified sequences</taxon>
        <taxon>metagenomes</taxon>
        <taxon>ecological metagenomes</taxon>
    </lineage>
</organism>
<protein>
    <submittedName>
        <fullName evidence="1">Uncharacterized protein</fullName>
    </submittedName>
</protein>
<name>X1IFP7_9ZZZZ</name>
<proteinExistence type="predicted"/>
<sequence>MFYPFALHFLENVYNHGGETYMTDYFKVISKKLKVKYGKKITEEYRFLSGSDKYYKKNKINYKDEYIFREF</sequence>
<comment type="caution">
    <text evidence="1">The sequence shown here is derived from an EMBL/GenBank/DDBJ whole genome shotgun (WGS) entry which is preliminary data.</text>
</comment>
<gene>
    <name evidence="1" type="ORF">S03H2_52696</name>
</gene>
<reference evidence="1" key="1">
    <citation type="journal article" date="2014" name="Front. Microbiol.">
        <title>High frequency of phylogenetically diverse reductive dehalogenase-homologous genes in deep subseafloor sedimentary metagenomes.</title>
        <authorList>
            <person name="Kawai M."/>
            <person name="Futagami T."/>
            <person name="Toyoda A."/>
            <person name="Takaki Y."/>
            <person name="Nishi S."/>
            <person name="Hori S."/>
            <person name="Arai W."/>
            <person name="Tsubouchi T."/>
            <person name="Morono Y."/>
            <person name="Uchiyama I."/>
            <person name="Ito T."/>
            <person name="Fujiyama A."/>
            <person name="Inagaki F."/>
            <person name="Takami H."/>
        </authorList>
    </citation>
    <scope>NUCLEOTIDE SEQUENCE</scope>
    <source>
        <strain evidence="1">Expedition CK06-06</strain>
    </source>
</reference>
<dbReference type="AlphaFoldDB" id="X1IFP7"/>
<evidence type="ECO:0000313" key="1">
    <source>
        <dbReference type="EMBL" id="GAH68075.1"/>
    </source>
</evidence>
<accession>X1IFP7</accession>